<evidence type="ECO:0000313" key="2">
    <source>
        <dbReference type="Proteomes" id="UP000182237"/>
    </source>
</evidence>
<protein>
    <recommendedName>
        <fullName evidence="3">Ferredoxin-like protein, involved in electron-transfer</fullName>
    </recommendedName>
</protein>
<organism evidence="1 2">
    <name type="scientific">Corynebacterium timonense</name>
    <dbReference type="NCBI Taxonomy" id="441500"/>
    <lineage>
        <taxon>Bacteria</taxon>
        <taxon>Bacillati</taxon>
        <taxon>Actinomycetota</taxon>
        <taxon>Actinomycetes</taxon>
        <taxon>Mycobacteriales</taxon>
        <taxon>Corynebacteriaceae</taxon>
        <taxon>Corynebacterium</taxon>
    </lineage>
</organism>
<proteinExistence type="predicted"/>
<keyword evidence="2" id="KW-1185">Reference proteome</keyword>
<dbReference type="Proteomes" id="UP000182237">
    <property type="component" value="Chromosome I"/>
</dbReference>
<reference evidence="1 2" key="1">
    <citation type="submission" date="2016-10" db="EMBL/GenBank/DDBJ databases">
        <authorList>
            <person name="de Groot N.N."/>
        </authorList>
    </citation>
    <scope>NUCLEOTIDE SEQUENCE [LARGE SCALE GENOMIC DNA]</scope>
    <source>
        <strain evidence="1 2">DSM 45434</strain>
    </source>
</reference>
<dbReference type="STRING" id="1203190.GCA_000312345_01960"/>
<evidence type="ECO:0000313" key="1">
    <source>
        <dbReference type="EMBL" id="SDS83379.1"/>
    </source>
</evidence>
<sequence>MSLRRAPNPNRNFPTYCPYCAGEELYPNEETDFAWKCGECLRVFDVKFYGQDDPTSTHAAAPSTEEALQASLARHGHDAALAGFSDTGGSQRKVDHHA</sequence>
<dbReference type="RefSeq" id="WP_019194753.1">
    <property type="nucleotide sequence ID" value="NZ_LT629765.1"/>
</dbReference>
<evidence type="ECO:0008006" key="3">
    <source>
        <dbReference type="Google" id="ProtNLM"/>
    </source>
</evidence>
<gene>
    <name evidence="1" type="ORF">SAMN04488539_2494</name>
</gene>
<dbReference type="EMBL" id="LT629765">
    <property type="protein sequence ID" value="SDS83379.1"/>
    <property type="molecule type" value="Genomic_DNA"/>
</dbReference>
<dbReference type="OrthoDB" id="4243321at2"/>
<dbReference type="AlphaFoldDB" id="A0A1H1VH14"/>
<accession>A0A1H1VH14</accession>
<dbReference type="eggNOG" id="ENOG5031JJ8">
    <property type="taxonomic scope" value="Bacteria"/>
</dbReference>
<name>A0A1H1VH14_9CORY</name>